<comment type="caution">
    <text evidence="2">The sequence shown here is derived from an EMBL/GenBank/DDBJ whole genome shotgun (WGS) entry which is preliminary data.</text>
</comment>
<feature type="transmembrane region" description="Helical" evidence="1">
    <location>
        <begin position="85"/>
        <end position="107"/>
    </location>
</feature>
<name>A0A6G0YGI2_APHCR</name>
<keyword evidence="3" id="KW-1185">Reference proteome</keyword>
<dbReference type="EMBL" id="VUJU01004102">
    <property type="protein sequence ID" value="KAF0755558.1"/>
    <property type="molecule type" value="Genomic_DNA"/>
</dbReference>
<evidence type="ECO:0000313" key="3">
    <source>
        <dbReference type="Proteomes" id="UP000478052"/>
    </source>
</evidence>
<dbReference type="OrthoDB" id="6620241at2759"/>
<proteinExistence type="predicted"/>
<gene>
    <name evidence="2" type="ORF">FWK35_00038036</name>
</gene>
<feature type="transmembrane region" description="Helical" evidence="1">
    <location>
        <begin position="61"/>
        <end position="78"/>
    </location>
</feature>
<dbReference type="AlphaFoldDB" id="A0A6G0YGI2"/>
<organism evidence="2 3">
    <name type="scientific">Aphis craccivora</name>
    <name type="common">Cowpea aphid</name>
    <dbReference type="NCBI Taxonomy" id="307492"/>
    <lineage>
        <taxon>Eukaryota</taxon>
        <taxon>Metazoa</taxon>
        <taxon>Ecdysozoa</taxon>
        <taxon>Arthropoda</taxon>
        <taxon>Hexapoda</taxon>
        <taxon>Insecta</taxon>
        <taxon>Pterygota</taxon>
        <taxon>Neoptera</taxon>
        <taxon>Paraneoptera</taxon>
        <taxon>Hemiptera</taxon>
        <taxon>Sternorrhyncha</taxon>
        <taxon>Aphidomorpha</taxon>
        <taxon>Aphidoidea</taxon>
        <taxon>Aphididae</taxon>
        <taxon>Aphidini</taxon>
        <taxon>Aphis</taxon>
        <taxon>Aphis</taxon>
    </lineage>
</organism>
<dbReference type="Proteomes" id="UP000478052">
    <property type="component" value="Unassembled WGS sequence"/>
</dbReference>
<evidence type="ECO:0000256" key="1">
    <source>
        <dbReference type="SAM" id="Phobius"/>
    </source>
</evidence>
<keyword evidence="1" id="KW-0812">Transmembrane</keyword>
<sequence length="172" mass="19048">MESAAKPTASPNAGRFADKATERLYQSYNAKQKRAAFACYVSASVLFDVYCLSVYDARSPWTWCLLAANVVTLLWCRLAGGRRQYWTAVAHLAWLTADVQVVFHMVANAAEGADLLGWILLYDYLAYVSLPLTLALCIALSATTCVTYVLTMAVLGRQHAYLARQVIMHTLN</sequence>
<evidence type="ECO:0000313" key="2">
    <source>
        <dbReference type="EMBL" id="KAF0755558.1"/>
    </source>
</evidence>
<accession>A0A6G0YGI2</accession>
<feature type="transmembrane region" description="Helical" evidence="1">
    <location>
        <begin position="127"/>
        <end position="155"/>
    </location>
</feature>
<keyword evidence="1" id="KW-1133">Transmembrane helix</keyword>
<reference evidence="2 3" key="1">
    <citation type="submission" date="2019-08" db="EMBL/GenBank/DDBJ databases">
        <title>Whole genome of Aphis craccivora.</title>
        <authorList>
            <person name="Voronova N.V."/>
            <person name="Shulinski R.S."/>
            <person name="Bandarenka Y.V."/>
            <person name="Zhorov D.G."/>
            <person name="Warner D."/>
        </authorList>
    </citation>
    <scope>NUCLEOTIDE SEQUENCE [LARGE SCALE GENOMIC DNA]</scope>
    <source>
        <strain evidence="2">180601</strain>
        <tissue evidence="2">Whole Body</tissue>
    </source>
</reference>
<protein>
    <submittedName>
        <fullName evidence="2">Adenylate cyclase type 3</fullName>
    </submittedName>
</protein>
<keyword evidence="1" id="KW-0472">Membrane</keyword>
<feature type="transmembrane region" description="Helical" evidence="1">
    <location>
        <begin position="35"/>
        <end position="55"/>
    </location>
</feature>